<dbReference type="InterPro" id="IPR027417">
    <property type="entry name" value="P-loop_NTPase"/>
</dbReference>
<dbReference type="GO" id="GO:0016887">
    <property type="term" value="F:ATP hydrolysis activity"/>
    <property type="evidence" value="ECO:0007669"/>
    <property type="project" value="InterPro"/>
</dbReference>
<evidence type="ECO:0000313" key="6">
    <source>
        <dbReference type="Proteomes" id="UP000189857"/>
    </source>
</evidence>
<dbReference type="RefSeq" id="WP_078787830.1">
    <property type="nucleotide sequence ID" value="NZ_FMTO01000011.1"/>
</dbReference>
<evidence type="ECO:0000313" key="5">
    <source>
        <dbReference type="EMBL" id="SJZ91627.1"/>
    </source>
</evidence>
<dbReference type="EMBL" id="FUXA01000012">
    <property type="protein sequence ID" value="SJZ91627.1"/>
    <property type="molecule type" value="Genomic_DNA"/>
</dbReference>
<name>A0A1T4PK46_9FIRM</name>
<dbReference type="Pfam" id="PF00005">
    <property type="entry name" value="ABC_tran"/>
    <property type="match status" value="1"/>
</dbReference>
<keyword evidence="2" id="KW-0547">Nucleotide-binding</keyword>
<organism evidence="5 6">
    <name type="scientific">Eubacterium ruminantium</name>
    <dbReference type="NCBI Taxonomy" id="42322"/>
    <lineage>
        <taxon>Bacteria</taxon>
        <taxon>Bacillati</taxon>
        <taxon>Bacillota</taxon>
        <taxon>Clostridia</taxon>
        <taxon>Eubacteriales</taxon>
        <taxon>Eubacteriaceae</taxon>
        <taxon>Eubacterium</taxon>
    </lineage>
</organism>
<dbReference type="InterPro" id="IPR051782">
    <property type="entry name" value="ABC_Transporter_VariousFunc"/>
</dbReference>
<protein>
    <submittedName>
        <fullName evidence="5">ABC-2 type transport system ATP-binding protein</fullName>
    </submittedName>
</protein>
<sequence length="230" mass="25237">MLKVSDLSLSYKKKNVIKNASFEVAEGSIIGLLGSNGSGKSTLLSAIAGIKKPDSGNISINDINLNDNPTAYKKMFGYATQENPLIEELTGMDNLLVWSPYKKDEIQKIISAPPLSNLGVHKFLDKKVSSMSGGMKKRLALTSILMSDPKVLLMDEPFSALDMVARYDIMEYIIAFKNAGGTVIIASHEDMVLKACDKVLFINKGIVRPAVTNDDFDFIDILRSSLENER</sequence>
<dbReference type="Gene3D" id="3.40.50.300">
    <property type="entry name" value="P-loop containing nucleotide triphosphate hydrolases"/>
    <property type="match status" value="1"/>
</dbReference>
<dbReference type="SUPFAM" id="SSF52540">
    <property type="entry name" value="P-loop containing nucleoside triphosphate hydrolases"/>
    <property type="match status" value="1"/>
</dbReference>
<reference evidence="5 6" key="1">
    <citation type="submission" date="2017-02" db="EMBL/GenBank/DDBJ databases">
        <authorList>
            <person name="Peterson S.W."/>
        </authorList>
    </citation>
    <scope>NUCLEOTIDE SEQUENCE [LARGE SCALE GENOMIC DNA]</scope>
    <source>
        <strain evidence="5 6">ATCC 17233</strain>
    </source>
</reference>
<evidence type="ECO:0000259" key="4">
    <source>
        <dbReference type="PROSITE" id="PS50893"/>
    </source>
</evidence>
<dbReference type="SMART" id="SM00382">
    <property type="entry name" value="AAA"/>
    <property type="match status" value="1"/>
</dbReference>
<dbReference type="AlphaFoldDB" id="A0A1T4PK46"/>
<feature type="domain" description="ABC transporter" evidence="4">
    <location>
        <begin position="2"/>
        <end position="229"/>
    </location>
</feature>
<dbReference type="OrthoDB" id="9804819at2"/>
<dbReference type="PANTHER" id="PTHR42939:SF1">
    <property type="entry name" value="ABC TRANSPORTER ATP-BINDING PROTEIN ALBC-RELATED"/>
    <property type="match status" value="1"/>
</dbReference>
<dbReference type="CDD" id="cd03230">
    <property type="entry name" value="ABC_DR_subfamily_A"/>
    <property type="match status" value="1"/>
</dbReference>
<dbReference type="PROSITE" id="PS50893">
    <property type="entry name" value="ABC_TRANSPORTER_2"/>
    <property type="match status" value="1"/>
</dbReference>
<evidence type="ECO:0000256" key="2">
    <source>
        <dbReference type="ARBA" id="ARBA00022741"/>
    </source>
</evidence>
<dbReference type="PANTHER" id="PTHR42939">
    <property type="entry name" value="ABC TRANSPORTER ATP-BINDING PROTEIN ALBC-RELATED"/>
    <property type="match status" value="1"/>
</dbReference>
<keyword evidence="6" id="KW-1185">Reference proteome</keyword>
<evidence type="ECO:0000256" key="3">
    <source>
        <dbReference type="ARBA" id="ARBA00022840"/>
    </source>
</evidence>
<accession>A0A1T4PK46</accession>
<gene>
    <name evidence="5" type="ORF">SAMN02745110_02023</name>
</gene>
<dbReference type="Proteomes" id="UP000189857">
    <property type="component" value="Unassembled WGS sequence"/>
</dbReference>
<dbReference type="InterPro" id="IPR003439">
    <property type="entry name" value="ABC_transporter-like_ATP-bd"/>
</dbReference>
<proteinExistence type="predicted"/>
<evidence type="ECO:0000256" key="1">
    <source>
        <dbReference type="ARBA" id="ARBA00022448"/>
    </source>
</evidence>
<keyword evidence="3 5" id="KW-0067">ATP-binding</keyword>
<dbReference type="InterPro" id="IPR003593">
    <property type="entry name" value="AAA+_ATPase"/>
</dbReference>
<dbReference type="GO" id="GO:0005524">
    <property type="term" value="F:ATP binding"/>
    <property type="evidence" value="ECO:0007669"/>
    <property type="project" value="UniProtKB-KW"/>
</dbReference>
<keyword evidence="1" id="KW-0813">Transport</keyword>